<name>A0ABQ6IEG8_9MICO</name>
<keyword evidence="2" id="KW-1133">Transmembrane helix</keyword>
<dbReference type="EMBL" id="BSUN01000001">
    <property type="protein sequence ID" value="GMA35826.1"/>
    <property type="molecule type" value="Genomic_DNA"/>
</dbReference>
<dbReference type="Proteomes" id="UP001157125">
    <property type="component" value="Unassembled WGS sequence"/>
</dbReference>
<proteinExistence type="predicted"/>
<organism evidence="3 4">
    <name type="scientific">Demequina litorisediminis</name>
    <dbReference type="NCBI Taxonomy" id="1849022"/>
    <lineage>
        <taxon>Bacteria</taxon>
        <taxon>Bacillati</taxon>
        <taxon>Actinomycetota</taxon>
        <taxon>Actinomycetes</taxon>
        <taxon>Micrococcales</taxon>
        <taxon>Demequinaceae</taxon>
        <taxon>Demequina</taxon>
    </lineage>
</organism>
<keyword evidence="2" id="KW-0472">Membrane</keyword>
<evidence type="ECO:0000313" key="4">
    <source>
        <dbReference type="Proteomes" id="UP001157125"/>
    </source>
</evidence>
<evidence type="ECO:0000313" key="3">
    <source>
        <dbReference type="EMBL" id="GMA35826.1"/>
    </source>
</evidence>
<feature type="transmembrane region" description="Helical" evidence="2">
    <location>
        <begin position="36"/>
        <end position="58"/>
    </location>
</feature>
<protein>
    <submittedName>
        <fullName evidence="3">Uncharacterized protein</fullName>
    </submittedName>
</protein>
<keyword evidence="4" id="KW-1185">Reference proteome</keyword>
<feature type="transmembrane region" description="Helical" evidence="2">
    <location>
        <begin position="78"/>
        <end position="99"/>
    </location>
</feature>
<sequence length="243" mass="26174">MAGPDATQHAAASSDPLRGVTVIDAPESRVHRVSDLLAASLTVLGIVLVLLLGAYGTATTEGLTEDVQGFARVLQRLLVAPVNIFSGIVTIVVPLAVILDLGFRREPRRILEVLGAGVLAFIVTVIAAITTLEFGADELITSLSVRSSEGDMVVQASRLPCRRGRDAHRGRAENHAQGAVDLVAVRMDCRRRRRDLRHRDAARRHHRGVDRPRIGPDAALGRGFHRGPRVWCGAGGRHQARGL</sequence>
<feature type="region of interest" description="Disordered" evidence="1">
    <location>
        <begin position="197"/>
        <end position="219"/>
    </location>
</feature>
<evidence type="ECO:0000256" key="2">
    <source>
        <dbReference type="SAM" id="Phobius"/>
    </source>
</evidence>
<accession>A0ABQ6IEG8</accession>
<reference evidence="4" key="1">
    <citation type="journal article" date="2019" name="Int. J. Syst. Evol. Microbiol.">
        <title>The Global Catalogue of Microorganisms (GCM) 10K type strain sequencing project: providing services to taxonomists for standard genome sequencing and annotation.</title>
        <authorList>
            <consortium name="The Broad Institute Genomics Platform"/>
            <consortium name="The Broad Institute Genome Sequencing Center for Infectious Disease"/>
            <person name="Wu L."/>
            <person name="Ma J."/>
        </authorList>
    </citation>
    <scope>NUCLEOTIDE SEQUENCE [LARGE SCALE GENOMIC DNA]</scope>
    <source>
        <strain evidence="4">NBRC 112299</strain>
    </source>
</reference>
<feature type="compositionally biased region" description="Basic residues" evidence="1">
    <location>
        <begin position="197"/>
        <end position="208"/>
    </location>
</feature>
<feature type="transmembrane region" description="Helical" evidence="2">
    <location>
        <begin position="111"/>
        <end position="132"/>
    </location>
</feature>
<gene>
    <name evidence="3" type="ORF">GCM10025876_20300</name>
</gene>
<evidence type="ECO:0000256" key="1">
    <source>
        <dbReference type="SAM" id="MobiDB-lite"/>
    </source>
</evidence>
<comment type="caution">
    <text evidence="3">The sequence shown here is derived from an EMBL/GenBank/DDBJ whole genome shotgun (WGS) entry which is preliminary data.</text>
</comment>
<keyword evidence="2" id="KW-0812">Transmembrane</keyword>